<dbReference type="Pfam" id="PF01042">
    <property type="entry name" value="Ribonuc_L-PSP"/>
    <property type="match status" value="1"/>
</dbReference>
<proteinExistence type="inferred from homology"/>
<dbReference type="CDD" id="cd06150">
    <property type="entry name" value="YjgF_YER057c_UK114_like_2"/>
    <property type="match status" value="1"/>
</dbReference>
<dbReference type="RefSeq" id="WP_066775039.1">
    <property type="nucleotide sequence ID" value="NZ_CP013244.1"/>
</dbReference>
<organism evidence="2 3">
    <name type="scientific">Candidatus Viadribacter manganicus</name>
    <dbReference type="NCBI Taxonomy" id="1759059"/>
    <lineage>
        <taxon>Bacteria</taxon>
        <taxon>Pseudomonadati</taxon>
        <taxon>Pseudomonadota</taxon>
        <taxon>Alphaproteobacteria</taxon>
        <taxon>Hyphomonadales</taxon>
        <taxon>Hyphomonadaceae</taxon>
        <taxon>Candidatus Viadribacter</taxon>
    </lineage>
</organism>
<evidence type="ECO:0000313" key="2">
    <source>
        <dbReference type="EMBL" id="ANP48065.1"/>
    </source>
</evidence>
<dbReference type="SUPFAM" id="SSF55298">
    <property type="entry name" value="YjgF-like"/>
    <property type="match status" value="1"/>
</dbReference>
<reference evidence="2 3" key="1">
    <citation type="submission" date="2015-11" db="EMBL/GenBank/DDBJ databases">
        <title>Whole-Genome Sequence of Candidatus Oderbacter manganicum from the National Park Lower Oder Valley, Germany.</title>
        <authorList>
            <person name="Braun B."/>
            <person name="Liere K."/>
            <person name="Szewzyk U."/>
        </authorList>
    </citation>
    <scope>NUCLEOTIDE SEQUENCE [LARGE SCALE GENOMIC DNA]</scope>
    <source>
        <strain evidence="2 3">OTSz_A_272</strain>
    </source>
</reference>
<accession>A0A1B1ANG3</accession>
<dbReference type="InParanoid" id="A0A1B1ANG3"/>
<keyword evidence="3" id="KW-1185">Reference proteome</keyword>
<protein>
    <submittedName>
        <fullName evidence="2">Uncharacterized protein</fullName>
    </submittedName>
</protein>
<gene>
    <name evidence="2" type="ORF">ATE48_12810</name>
</gene>
<dbReference type="STRING" id="1759059.ATE48_12810"/>
<dbReference type="EMBL" id="CP013244">
    <property type="protein sequence ID" value="ANP48065.1"/>
    <property type="molecule type" value="Genomic_DNA"/>
</dbReference>
<sequence length="118" mass="12925">MSMQRFETTERMSQAVVHGDLIFLSGQVDKTKRDTVEEQTAAVLSRIDALLDSAGSDKAHIISANIWLADIGSFAEMNSVWDKWVAPGATPTRATVEARLADPKYHVEIAVIATRKAP</sequence>
<comment type="similarity">
    <text evidence="1">Belongs to the RutC family.</text>
</comment>
<dbReference type="Gene3D" id="3.30.1330.40">
    <property type="entry name" value="RutC-like"/>
    <property type="match status" value="1"/>
</dbReference>
<evidence type="ECO:0000313" key="3">
    <source>
        <dbReference type="Proteomes" id="UP000092498"/>
    </source>
</evidence>
<name>A0A1B1ANG3_9PROT</name>
<dbReference type="PANTHER" id="PTHR47328">
    <property type="match status" value="1"/>
</dbReference>
<dbReference type="InterPro" id="IPR035959">
    <property type="entry name" value="RutC-like_sf"/>
</dbReference>
<dbReference type="KEGG" id="cbot:ATE48_12810"/>
<dbReference type="AlphaFoldDB" id="A0A1B1ANG3"/>
<dbReference type="InterPro" id="IPR019897">
    <property type="entry name" value="RidA_CS"/>
</dbReference>
<dbReference type="PROSITE" id="PS01094">
    <property type="entry name" value="UPF0076"/>
    <property type="match status" value="1"/>
</dbReference>
<evidence type="ECO:0000256" key="1">
    <source>
        <dbReference type="ARBA" id="ARBA00010552"/>
    </source>
</evidence>
<dbReference type="FunCoup" id="A0A1B1ANG3">
    <property type="interactions" value="9"/>
</dbReference>
<dbReference type="InterPro" id="IPR035709">
    <property type="entry name" value="YoaB-like"/>
</dbReference>
<dbReference type="Proteomes" id="UP000092498">
    <property type="component" value="Chromosome"/>
</dbReference>
<dbReference type="InterPro" id="IPR006175">
    <property type="entry name" value="YjgF/YER057c/UK114"/>
</dbReference>
<dbReference type="PANTHER" id="PTHR47328:SF1">
    <property type="entry name" value="RUTC FAMILY PROTEIN YOAB"/>
    <property type="match status" value="1"/>
</dbReference>